<evidence type="ECO:0000313" key="2">
    <source>
        <dbReference type="Proteomes" id="UP000243250"/>
    </source>
</evidence>
<reference evidence="2" key="1">
    <citation type="submission" date="2016-10" db="EMBL/GenBank/DDBJ databases">
        <authorList>
            <person name="Varghese N."/>
            <person name="Submissions S."/>
        </authorList>
    </citation>
    <scope>NUCLEOTIDE SEQUENCE [LARGE SCALE GENOMIC DNA]</scope>
    <source>
        <strain evidence="2">CGMCC 1.8711</strain>
    </source>
</reference>
<protein>
    <submittedName>
        <fullName evidence="1">Uncharacterized protein</fullName>
    </submittedName>
</protein>
<gene>
    <name evidence="1" type="ORF">SAMN04488124_1298</name>
</gene>
<accession>A0A1I6GNH4</accession>
<sequence length="63" mass="6740">MPLVSVPCPACHASTYLSLPDGHRFVTAEPGEGDDGRDDLTDETLTCEACGTEFPVRYGPARD</sequence>
<keyword evidence="2" id="KW-1185">Reference proteome</keyword>
<dbReference type="AlphaFoldDB" id="A0A1I6GNH4"/>
<evidence type="ECO:0000313" key="1">
    <source>
        <dbReference type="EMBL" id="SFR43607.1"/>
    </source>
</evidence>
<dbReference type="Proteomes" id="UP000243250">
    <property type="component" value="Unassembled WGS sequence"/>
</dbReference>
<dbReference type="InterPro" id="IPR005651">
    <property type="entry name" value="Trm112-like"/>
</dbReference>
<dbReference type="EMBL" id="FOYS01000002">
    <property type="protein sequence ID" value="SFR43607.1"/>
    <property type="molecule type" value="Genomic_DNA"/>
</dbReference>
<dbReference type="RefSeq" id="WP_089878132.1">
    <property type="nucleotide sequence ID" value="NZ_FOYS01000002.1"/>
</dbReference>
<proteinExistence type="predicted"/>
<organism evidence="1 2">
    <name type="scientific">Halogeometricum limi</name>
    <dbReference type="NCBI Taxonomy" id="555875"/>
    <lineage>
        <taxon>Archaea</taxon>
        <taxon>Methanobacteriati</taxon>
        <taxon>Methanobacteriota</taxon>
        <taxon>Stenosarchaea group</taxon>
        <taxon>Halobacteria</taxon>
        <taxon>Halobacteriales</taxon>
        <taxon>Haloferacaceae</taxon>
        <taxon>Halogeometricum</taxon>
    </lineage>
</organism>
<dbReference type="OrthoDB" id="280272at2157"/>
<name>A0A1I6GNH4_9EURY</name>
<dbReference type="Pfam" id="PF03966">
    <property type="entry name" value="Trm112p"/>
    <property type="match status" value="1"/>
</dbReference>